<feature type="transmembrane region" description="Helical" evidence="6">
    <location>
        <begin position="303"/>
        <end position="328"/>
    </location>
</feature>
<dbReference type="RefSeq" id="WP_196823803.1">
    <property type="nucleotide sequence ID" value="NZ_CP046980.1"/>
</dbReference>
<dbReference type="GO" id="GO:0005886">
    <property type="term" value="C:plasma membrane"/>
    <property type="evidence" value="ECO:0007669"/>
    <property type="project" value="UniProtKB-SubCell"/>
</dbReference>
<gene>
    <name evidence="7" type="ORF">IW254_000150</name>
</gene>
<dbReference type="AlphaFoldDB" id="A0A931E0L6"/>
<dbReference type="Pfam" id="PF03631">
    <property type="entry name" value="Virul_fac_BrkB"/>
    <property type="match status" value="1"/>
</dbReference>
<evidence type="ECO:0000313" key="8">
    <source>
        <dbReference type="Proteomes" id="UP000658613"/>
    </source>
</evidence>
<organism evidence="7 8">
    <name type="scientific">Corynebacterium aquatimens</name>
    <dbReference type="NCBI Taxonomy" id="1190508"/>
    <lineage>
        <taxon>Bacteria</taxon>
        <taxon>Bacillati</taxon>
        <taxon>Actinomycetota</taxon>
        <taxon>Actinomycetes</taxon>
        <taxon>Mycobacteriales</taxon>
        <taxon>Corynebacteriaceae</taxon>
        <taxon>Corynebacterium</taxon>
    </lineage>
</organism>
<feature type="transmembrane region" description="Helical" evidence="6">
    <location>
        <begin position="241"/>
        <end position="261"/>
    </location>
</feature>
<proteinExistence type="predicted"/>
<keyword evidence="4 6" id="KW-1133">Transmembrane helix</keyword>
<keyword evidence="2" id="KW-1003">Cell membrane</keyword>
<keyword evidence="3 6" id="KW-0812">Transmembrane</keyword>
<feature type="transmembrane region" description="Helical" evidence="6">
    <location>
        <begin position="273"/>
        <end position="291"/>
    </location>
</feature>
<comment type="subcellular location">
    <subcellularLocation>
        <location evidence="1">Cell membrane</location>
        <topology evidence="1">Multi-pass membrane protein</topology>
    </subcellularLocation>
</comment>
<evidence type="ECO:0000256" key="4">
    <source>
        <dbReference type="ARBA" id="ARBA00022989"/>
    </source>
</evidence>
<name>A0A931E0L6_9CORY</name>
<sequence length="392" mass="43428">MADHVEREDEELQRVSHAAAMVQPYGPGEIGVATPKDIGGNPFERSNRVSWNGWKLVIARTIADFGPTAITDRGATLTYFTFTAFAPVLLAFYSLVTLLLPRDSARVQVSVLDAIARWVPEPLQDQAFSLFMTVAGTPSQSTIALIISIAISLWSASAYVRSFARSANAIYGRMEGRGLVRTWLTMWGITLLMVVGGVVILASAVLRENVIEMVLRPVAKPLNLEDLLEYLTNAFLPVWEWVRFPVGAIAVVSLVSCLYYFAPNVRPGRYRVLTIGAAFALVVIIAMWWIFGFYISTFGIRSAYGAFGTFLAVVVVLWVMNIVLLLGVKIDAEILRVKELQLGYPSREMIQAEPKAHDAVLFQRKVRRYIYKLTDRVVSGEKTSGEPIDSSA</sequence>
<evidence type="ECO:0000256" key="3">
    <source>
        <dbReference type="ARBA" id="ARBA00022692"/>
    </source>
</evidence>
<dbReference type="InterPro" id="IPR017039">
    <property type="entry name" value="Virul_fac_BrkB"/>
</dbReference>
<dbReference type="Proteomes" id="UP000658613">
    <property type="component" value="Unassembled WGS sequence"/>
</dbReference>
<evidence type="ECO:0000256" key="6">
    <source>
        <dbReference type="SAM" id="Phobius"/>
    </source>
</evidence>
<protein>
    <submittedName>
        <fullName evidence="7">Membrane protein</fullName>
    </submittedName>
</protein>
<evidence type="ECO:0000256" key="2">
    <source>
        <dbReference type="ARBA" id="ARBA00022475"/>
    </source>
</evidence>
<evidence type="ECO:0000313" key="7">
    <source>
        <dbReference type="EMBL" id="MBG6121181.1"/>
    </source>
</evidence>
<evidence type="ECO:0000256" key="5">
    <source>
        <dbReference type="ARBA" id="ARBA00023136"/>
    </source>
</evidence>
<comment type="caution">
    <text evidence="7">The sequence shown here is derived from an EMBL/GenBank/DDBJ whole genome shotgun (WGS) entry which is preliminary data.</text>
</comment>
<keyword evidence="5 6" id="KW-0472">Membrane</keyword>
<dbReference type="PANTHER" id="PTHR30213">
    <property type="entry name" value="INNER MEMBRANE PROTEIN YHJD"/>
    <property type="match status" value="1"/>
</dbReference>
<keyword evidence="8" id="KW-1185">Reference proteome</keyword>
<evidence type="ECO:0000256" key="1">
    <source>
        <dbReference type="ARBA" id="ARBA00004651"/>
    </source>
</evidence>
<accession>A0A931E0L6</accession>
<feature type="transmembrane region" description="Helical" evidence="6">
    <location>
        <begin position="77"/>
        <end position="100"/>
    </location>
</feature>
<feature type="transmembrane region" description="Helical" evidence="6">
    <location>
        <begin position="142"/>
        <end position="164"/>
    </location>
</feature>
<dbReference type="PANTHER" id="PTHR30213:SF0">
    <property type="entry name" value="UPF0761 MEMBRANE PROTEIN YIHY"/>
    <property type="match status" value="1"/>
</dbReference>
<reference evidence="7" key="1">
    <citation type="submission" date="2020-11" db="EMBL/GenBank/DDBJ databases">
        <title>Sequencing the genomes of 1000 actinobacteria strains.</title>
        <authorList>
            <person name="Klenk H.-P."/>
        </authorList>
    </citation>
    <scope>NUCLEOTIDE SEQUENCE</scope>
    <source>
        <strain evidence="7">DSM 45632</strain>
    </source>
</reference>
<dbReference type="EMBL" id="JADOUE010000001">
    <property type="protein sequence ID" value="MBG6121181.1"/>
    <property type="molecule type" value="Genomic_DNA"/>
</dbReference>
<feature type="transmembrane region" description="Helical" evidence="6">
    <location>
        <begin position="184"/>
        <end position="206"/>
    </location>
</feature>